<dbReference type="Pfam" id="PF21788">
    <property type="entry name" value="TNP-like_GBD"/>
    <property type="match status" value="1"/>
</dbReference>
<dbReference type="EMBL" id="BMAT01008651">
    <property type="protein sequence ID" value="GFR90178.1"/>
    <property type="molecule type" value="Genomic_DNA"/>
</dbReference>
<accession>A0AAV4GXC6</accession>
<comment type="caution">
    <text evidence="2">The sequence shown here is derived from an EMBL/GenBank/DDBJ whole genome shotgun (WGS) entry which is preliminary data.</text>
</comment>
<reference evidence="2 3" key="1">
    <citation type="journal article" date="2021" name="Elife">
        <title>Chloroplast acquisition without the gene transfer in kleptoplastic sea slugs, Plakobranchus ocellatus.</title>
        <authorList>
            <person name="Maeda T."/>
            <person name="Takahashi S."/>
            <person name="Yoshida T."/>
            <person name="Shimamura S."/>
            <person name="Takaki Y."/>
            <person name="Nagai Y."/>
            <person name="Toyoda A."/>
            <person name="Suzuki Y."/>
            <person name="Arimoto A."/>
            <person name="Ishii H."/>
            <person name="Satoh N."/>
            <person name="Nishiyama T."/>
            <person name="Hasebe M."/>
            <person name="Maruyama T."/>
            <person name="Minagawa J."/>
            <person name="Obokata J."/>
            <person name="Shigenobu S."/>
        </authorList>
    </citation>
    <scope>NUCLEOTIDE SEQUENCE [LARGE SCALE GENOMIC DNA]</scope>
</reference>
<evidence type="ECO:0000313" key="2">
    <source>
        <dbReference type="EMBL" id="GFR90178.1"/>
    </source>
</evidence>
<name>A0AAV4GXC6_9GAST</name>
<dbReference type="Proteomes" id="UP000762676">
    <property type="component" value="Unassembled WGS sequence"/>
</dbReference>
<dbReference type="AlphaFoldDB" id="A0AAV4GXC6"/>
<sequence length="152" mass="17398">MKDDLHLANKISNKHINYAKAKMNVRLAAQTLSNSVADAIDFMREDEHHPDFINSEATCQFIRNIDQLFNLCNSRNPIANGLKSKVDGVNLKWKTSFFRKLCNYLKELTDKDGKPLVEDGEHLFLVSSSQLSLYVEFVKISSQDKKTLLSMF</sequence>
<protein>
    <submittedName>
        <fullName evidence="2">THAP domain-containing protein</fullName>
    </submittedName>
</protein>
<proteinExistence type="predicted"/>
<evidence type="ECO:0000259" key="1">
    <source>
        <dbReference type="Pfam" id="PF21788"/>
    </source>
</evidence>
<organism evidence="2 3">
    <name type="scientific">Elysia marginata</name>
    <dbReference type="NCBI Taxonomy" id="1093978"/>
    <lineage>
        <taxon>Eukaryota</taxon>
        <taxon>Metazoa</taxon>
        <taxon>Spiralia</taxon>
        <taxon>Lophotrochozoa</taxon>
        <taxon>Mollusca</taxon>
        <taxon>Gastropoda</taxon>
        <taxon>Heterobranchia</taxon>
        <taxon>Euthyneura</taxon>
        <taxon>Panpulmonata</taxon>
        <taxon>Sacoglossa</taxon>
        <taxon>Placobranchoidea</taxon>
        <taxon>Plakobranchidae</taxon>
        <taxon>Elysia</taxon>
    </lineage>
</organism>
<evidence type="ECO:0000313" key="3">
    <source>
        <dbReference type="Proteomes" id="UP000762676"/>
    </source>
</evidence>
<feature type="domain" description="Transposable element P transposase-like GTP-binding insertion" evidence="1">
    <location>
        <begin position="3"/>
        <end position="84"/>
    </location>
</feature>
<keyword evidence="3" id="KW-1185">Reference proteome</keyword>
<dbReference type="InterPro" id="IPR048366">
    <property type="entry name" value="TNP-like_GBD"/>
</dbReference>
<gene>
    <name evidence="2" type="ORF">ElyMa_004298000</name>
</gene>